<reference evidence="1" key="1">
    <citation type="submission" date="2014-11" db="EMBL/GenBank/DDBJ databases">
        <authorList>
            <person name="Amaro Gonzalez C."/>
        </authorList>
    </citation>
    <scope>NUCLEOTIDE SEQUENCE</scope>
</reference>
<evidence type="ECO:0000313" key="1">
    <source>
        <dbReference type="EMBL" id="JAH25070.1"/>
    </source>
</evidence>
<name>A0A0E9R9A8_ANGAN</name>
<dbReference type="EMBL" id="GBXM01083507">
    <property type="protein sequence ID" value="JAH25070.1"/>
    <property type="molecule type" value="Transcribed_RNA"/>
</dbReference>
<organism evidence="1">
    <name type="scientific">Anguilla anguilla</name>
    <name type="common">European freshwater eel</name>
    <name type="synonym">Muraena anguilla</name>
    <dbReference type="NCBI Taxonomy" id="7936"/>
    <lineage>
        <taxon>Eukaryota</taxon>
        <taxon>Metazoa</taxon>
        <taxon>Chordata</taxon>
        <taxon>Craniata</taxon>
        <taxon>Vertebrata</taxon>
        <taxon>Euteleostomi</taxon>
        <taxon>Actinopterygii</taxon>
        <taxon>Neopterygii</taxon>
        <taxon>Teleostei</taxon>
        <taxon>Anguilliformes</taxon>
        <taxon>Anguillidae</taxon>
        <taxon>Anguilla</taxon>
    </lineage>
</organism>
<accession>A0A0E9R9A8</accession>
<sequence>MPEIAMHAIKIKVLCSHCAILQTTPYKKVNKNKLIKYGLRGTNRLLIRLLNTCLTK</sequence>
<dbReference type="AlphaFoldDB" id="A0A0E9R9A8"/>
<reference evidence="1" key="2">
    <citation type="journal article" date="2015" name="Fish Shellfish Immunol.">
        <title>Early steps in the European eel (Anguilla anguilla)-Vibrio vulnificus interaction in the gills: Role of the RtxA13 toxin.</title>
        <authorList>
            <person name="Callol A."/>
            <person name="Pajuelo D."/>
            <person name="Ebbesson L."/>
            <person name="Teles M."/>
            <person name="MacKenzie S."/>
            <person name="Amaro C."/>
        </authorList>
    </citation>
    <scope>NUCLEOTIDE SEQUENCE</scope>
</reference>
<proteinExistence type="predicted"/>
<protein>
    <submittedName>
        <fullName evidence="1">Uncharacterized protein</fullName>
    </submittedName>
</protein>